<dbReference type="PANTHER" id="PTHR30411:SF0">
    <property type="entry name" value="CYS-TRNA(PRO)_CYS-TRNA(CYS) DEACYLASE YBAK"/>
    <property type="match status" value="1"/>
</dbReference>
<dbReference type="Proteomes" id="UP000009175">
    <property type="component" value="Chromosome"/>
</dbReference>
<organism evidence="6 7">
    <name type="scientific">Shewanella amazonensis (strain ATCC BAA-1098 / SB2B)</name>
    <dbReference type="NCBI Taxonomy" id="326297"/>
    <lineage>
        <taxon>Bacteria</taxon>
        <taxon>Pseudomonadati</taxon>
        <taxon>Pseudomonadota</taxon>
        <taxon>Gammaproteobacteria</taxon>
        <taxon>Alteromonadales</taxon>
        <taxon>Shewanellaceae</taxon>
        <taxon>Shewanella</taxon>
    </lineage>
</organism>
<feature type="domain" description="YbaK/aminoacyl-tRNA synthetase-associated" evidence="5">
    <location>
        <begin position="32"/>
        <end position="144"/>
    </location>
</feature>
<evidence type="ECO:0000259" key="5">
    <source>
        <dbReference type="Pfam" id="PF04073"/>
    </source>
</evidence>
<dbReference type="AlphaFoldDB" id="A1S2Y5"/>
<dbReference type="EC" id="4.2.-.-" evidence="4"/>
<dbReference type="Pfam" id="PF04073">
    <property type="entry name" value="tRNA_edit"/>
    <property type="match status" value="1"/>
</dbReference>
<dbReference type="RefSeq" id="WP_011758651.1">
    <property type="nucleotide sequence ID" value="NC_008700.1"/>
</dbReference>
<evidence type="ECO:0000256" key="3">
    <source>
        <dbReference type="ARBA" id="ARBA00023239"/>
    </source>
</evidence>
<dbReference type="EMBL" id="CP000507">
    <property type="protein sequence ID" value="ABL98741.1"/>
    <property type="molecule type" value="Genomic_DNA"/>
</dbReference>
<evidence type="ECO:0000256" key="1">
    <source>
        <dbReference type="ARBA" id="ARBA00009798"/>
    </source>
</evidence>
<keyword evidence="3 4" id="KW-0456">Lyase</keyword>
<dbReference type="PANTHER" id="PTHR30411">
    <property type="entry name" value="CYTOPLASMIC PROTEIN"/>
    <property type="match status" value="1"/>
</dbReference>
<dbReference type="OrthoDB" id="9809296at2"/>
<dbReference type="eggNOG" id="COG2606">
    <property type="taxonomic scope" value="Bacteria"/>
</dbReference>
<keyword evidence="7" id="KW-1185">Reference proteome</keyword>
<dbReference type="InterPro" id="IPR004369">
    <property type="entry name" value="Prolyl-tRNA_editing_YbaK/EbsC"/>
</dbReference>
<dbReference type="HOGENOM" id="CLU_094875_1_1_6"/>
<dbReference type="PIRSF" id="PIRSF006181">
    <property type="entry name" value="EbsC_YbaK"/>
    <property type="match status" value="1"/>
</dbReference>
<dbReference type="CDD" id="cd00002">
    <property type="entry name" value="YbaK_deacylase"/>
    <property type="match status" value="1"/>
</dbReference>
<dbReference type="InterPro" id="IPR036754">
    <property type="entry name" value="YbaK/aa-tRNA-synt-asso_dom_sf"/>
</dbReference>
<evidence type="ECO:0000313" key="7">
    <source>
        <dbReference type="Proteomes" id="UP000009175"/>
    </source>
</evidence>
<gene>
    <name evidence="6" type="ordered locus">Sama_0531</name>
</gene>
<dbReference type="NCBIfam" id="TIGR00011">
    <property type="entry name" value="YbaK_EbsC"/>
    <property type="match status" value="1"/>
</dbReference>
<evidence type="ECO:0000256" key="4">
    <source>
        <dbReference type="PIRNR" id="PIRNR006181"/>
    </source>
</evidence>
<evidence type="ECO:0000313" key="6">
    <source>
        <dbReference type="EMBL" id="ABL98741.1"/>
    </source>
</evidence>
<accession>A1S2Y5</accession>
<dbReference type="InterPro" id="IPR007214">
    <property type="entry name" value="YbaK/aa-tRNA-synth-assoc-dom"/>
</dbReference>
<proteinExistence type="inferred from homology"/>
<reference evidence="6 7" key="1">
    <citation type="submission" date="2006-12" db="EMBL/GenBank/DDBJ databases">
        <title>Complete sequence of Shewanella amazonensis SB2B.</title>
        <authorList>
            <consortium name="US DOE Joint Genome Institute"/>
            <person name="Copeland A."/>
            <person name="Lucas S."/>
            <person name="Lapidus A."/>
            <person name="Barry K."/>
            <person name="Detter J.C."/>
            <person name="Glavina del Rio T."/>
            <person name="Hammon N."/>
            <person name="Israni S."/>
            <person name="Dalin E."/>
            <person name="Tice H."/>
            <person name="Pitluck S."/>
            <person name="Munk A.C."/>
            <person name="Brettin T."/>
            <person name="Bruce D."/>
            <person name="Han C."/>
            <person name="Tapia R."/>
            <person name="Gilna P."/>
            <person name="Schmutz J."/>
            <person name="Larimer F."/>
            <person name="Land M."/>
            <person name="Hauser L."/>
            <person name="Kyrpides N."/>
            <person name="Mikhailova N."/>
            <person name="Fredrickson J."/>
            <person name="Richardson P."/>
        </authorList>
    </citation>
    <scope>NUCLEOTIDE SEQUENCE [LARGE SCALE GENOMIC DNA]</scope>
    <source>
        <strain evidence="7">ATCC BAA-1098 / SB2B</strain>
    </source>
</reference>
<sequence>MTPAIKQAEKAGIPFSVLEYEHDSRAPSYGMEAADKLGLAPELVFKTLMVALDEKSAPIAVALVPVAKQLNLKLAAKALGQKKLVMANPTAAERSSGYLLGGISPLGQKKPLPTLIDISAEALAQMHVSAGRRGLEIALAPQSLAGLCRGVFVAITG</sequence>
<dbReference type="STRING" id="326297.Sama_0531"/>
<protein>
    <recommendedName>
        <fullName evidence="4">Cys-tRNA(Pro)/Cys-tRNA(Cys) deacylase</fullName>
        <ecNumber evidence="4">4.2.-.-</ecNumber>
    </recommendedName>
</protein>
<evidence type="ECO:0000256" key="2">
    <source>
        <dbReference type="ARBA" id="ARBA00022917"/>
    </source>
</evidence>
<comment type="similarity">
    <text evidence="1 4">Belongs to the prolyl-tRNA editing family. YbaK/EbsC subfamily.</text>
</comment>
<dbReference type="KEGG" id="saz:Sama_0531"/>
<dbReference type="Gene3D" id="3.90.960.10">
    <property type="entry name" value="YbaK/aminoacyl-tRNA synthetase-associated domain"/>
    <property type="match status" value="1"/>
</dbReference>
<dbReference type="GO" id="GO:0016829">
    <property type="term" value="F:lyase activity"/>
    <property type="evidence" value="ECO:0007669"/>
    <property type="project" value="UniProtKB-KW"/>
</dbReference>
<dbReference type="SUPFAM" id="SSF55826">
    <property type="entry name" value="YbaK/ProRS associated domain"/>
    <property type="match status" value="1"/>
</dbReference>
<name>A1S2Y5_SHEAM</name>
<dbReference type="GO" id="GO:0002161">
    <property type="term" value="F:aminoacyl-tRNA deacylase activity"/>
    <property type="evidence" value="ECO:0007669"/>
    <property type="project" value="InterPro"/>
</dbReference>
<keyword evidence="2 4" id="KW-0648">Protein biosynthesis</keyword>
<dbReference type="GO" id="GO:0006412">
    <property type="term" value="P:translation"/>
    <property type="evidence" value="ECO:0007669"/>
    <property type="project" value="UniProtKB-KW"/>
</dbReference>